<evidence type="ECO:0000256" key="2">
    <source>
        <dbReference type="SAM" id="MobiDB-lite"/>
    </source>
</evidence>
<dbReference type="RefSeq" id="XP_058325490.1">
    <property type="nucleotide sequence ID" value="XM_058479967.1"/>
</dbReference>
<dbReference type="EMBL" id="JAPQKS010000009">
    <property type="protein sequence ID" value="KAJ5214993.1"/>
    <property type="molecule type" value="Genomic_DNA"/>
</dbReference>
<reference evidence="3" key="2">
    <citation type="journal article" date="2023" name="IMA Fungus">
        <title>Comparative genomic study of the Penicillium genus elucidates a diverse pangenome and 15 lateral gene transfer events.</title>
        <authorList>
            <person name="Petersen C."/>
            <person name="Sorensen T."/>
            <person name="Nielsen M.R."/>
            <person name="Sondergaard T.E."/>
            <person name="Sorensen J.L."/>
            <person name="Fitzpatrick D.A."/>
            <person name="Frisvad J.C."/>
            <person name="Nielsen K.L."/>
        </authorList>
    </citation>
    <scope>NUCLEOTIDE SEQUENCE</scope>
    <source>
        <strain evidence="3">IBT 19713</strain>
    </source>
</reference>
<name>A0A9W9N839_9EURO</name>
<comment type="caution">
    <text evidence="3">The sequence shown here is derived from an EMBL/GenBank/DDBJ whole genome shotgun (WGS) entry which is preliminary data.</text>
</comment>
<gene>
    <name evidence="3" type="ORF">N7468_010672</name>
</gene>
<sequence>MSEPVAPSAVYSIRQEKVLLRIATGGSGQSGLLEALAKAFVQYCIDSKGVEPFLVEWYKSDTTFSIENLRKGVADVAITYHGVAEKTALDDNIVDRVVYAWRDHWLLIGPKTNPAALPENSQASVFSLFTKLFSQMEEKKDSQSPIKFLSRFPFQAIREAANRGEYTVTDKGTWLAIEDETREKFTIFVSALAPPQSGSLGTIPPQPGSSGTTPPQPGSAGSNKAAVPLSWSTDEIYFFKDRQYVRINTVWDTIDKNAKDVWSMWPALKDLEFTPINAIFSAPENKIDAYFFCGSRCARLNTQTGQLADDGGPFNFQEKWPCLKDLGFDLVDAAMSFGFKGPESASVICFFRKETYALVDVNQNFLVEAGHTALRFNALAKANFKTIDAVVFKPRRGEREAYFFSGSQYALVDLIGDKIAWGPVNVDTMWRSLKTVGFY</sequence>
<feature type="compositionally biased region" description="Low complexity" evidence="2">
    <location>
        <begin position="208"/>
        <end position="222"/>
    </location>
</feature>
<organism evidence="3 4">
    <name type="scientific">Penicillium chermesinum</name>
    <dbReference type="NCBI Taxonomy" id="63820"/>
    <lineage>
        <taxon>Eukaryota</taxon>
        <taxon>Fungi</taxon>
        <taxon>Dikarya</taxon>
        <taxon>Ascomycota</taxon>
        <taxon>Pezizomycotina</taxon>
        <taxon>Eurotiomycetes</taxon>
        <taxon>Eurotiomycetidae</taxon>
        <taxon>Eurotiales</taxon>
        <taxon>Aspergillaceae</taxon>
        <taxon>Penicillium</taxon>
    </lineage>
</organism>
<accession>A0A9W9N839</accession>
<dbReference type="InterPro" id="IPR036375">
    <property type="entry name" value="Hemopexin-like_dom_sf"/>
</dbReference>
<feature type="region of interest" description="Disordered" evidence="2">
    <location>
        <begin position="196"/>
        <end position="226"/>
    </location>
</feature>
<evidence type="ECO:0000313" key="4">
    <source>
        <dbReference type="Proteomes" id="UP001150941"/>
    </source>
</evidence>
<feature type="repeat" description="Hemopexin" evidence="1">
    <location>
        <begin position="384"/>
        <end position="433"/>
    </location>
</feature>
<dbReference type="PROSITE" id="PS51642">
    <property type="entry name" value="HEMOPEXIN_2"/>
    <property type="match status" value="2"/>
</dbReference>
<evidence type="ECO:0000256" key="1">
    <source>
        <dbReference type="PROSITE-ProRule" id="PRU01011"/>
    </source>
</evidence>
<evidence type="ECO:0000313" key="3">
    <source>
        <dbReference type="EMBL" id="KAJ5214993.1"/>
    </source>
</evidence>
<protein>
    <recommendedName>
        <fullName evidence="5">PBP domain-containing protein</fullName>
    </recommendedName>
</protein>
<keyword evidence="4" id="KW-1185">Reference proteome</keyword>
<dbReference type="Gene3D" id="3.40.190.10">
    <property type="entry name" value="Periplasmic binding protein-like II"/>
    <property type="match status" value="2"/>
</dbReference>
<dbReference type="PANTHER" id="PTHR37945">
    <property type="entry name" value="EXTRACELLULAR TUNGSTATE BINDING PROTEIN"/>
    <property type="match status" value="1"/>
</dbReference>
<dbReference type="OrthoDB" id="10260248at2759"/>
<dbReference type="Gene3D" id="2.110.10.10">
    <property type="entry name" value="Hemopexin-like domain"/>
    <property type="match status" value="1"/>
</dbReference>
<proteinExistence type="predicted"/>
<dbReference type="GeneID" id="83207271"/>
<dbReference type="SMART" id="SM00120">
    <property type="entry name" value="HX"/>
    <property type="match status" value="3"/>
</dbReference>
<dbReference type="SUPFAM" id="SSF50923">
    <property type="entry name" value="Hemopexin-like domain"/>
    <property type="match status" value="1"/>
</dbReference>
<dbReference type="InterPro" id="IPR052738">
    <property type="entry name" value="ABC-Tungstate_binding"/>
</dbReference>
<feature type="repeat" description="Hemopexin" evidence="1">
    <location>
        <begin position="273"/>
        <end position="323"/>
    </location>
</feature>
<dbReference type="AlphaFoldDB" id="A0A9W9N839"/>
<evidence type="ECO:0008006" key="5">
    <source>
        <dbReference type="Google" id="ProtNLM"/>
    </source>
</evidence>
<dbReference type="InterPro" id="IPR018487">
    <property type="entry name" value="Hemopexin-like_repeat"/>
</dbReference>
<dbReference type="Proteomes" id="UP001150941">
    <property type="component" value="Unassembled WGS sequence"/>
</dbReference>
<dbReference type="PANTHER" id="PTHR37945:SF1">
    <property type="entry name" value="EXTRACELLULAR TUNGSTATE BINDING PROTEIN"/>
    <property type="match status" value="1"/>
</dbReference>
<reference evidence="3" key="1">
    <citation type="submission" date="2022-11" db="EMBL/GenBank/DDBJ databases">
        <authorList>
            <person name="Petersen C."/>
        </authorList>
    </citation>
    <scope>NUCLEOTIDE SEQUENCE</scope>
    <source>
        <strain evidence="3">IBT 19713</strain>
    </source>
</reference>